<feature type="domain" description="Chitin-binding type-2" evidence="2">
    <location>
        <begin position="32"/>
        <end position="93"/>
    </location>
</feature>
<feature type="chain" id="PRO_5047213145" evidence="1">
    <location>
        <begin position="23"/>
        <end position="93"/>
    </location>
</feature>
<protein>
    <submittedName>
        <fullName evidence="3">Chitin binding domain-containing protein</fullName>
    </submittedName>
</protein>
<gene>
    <name evidence="3" type="ORF">K1Y72_06415</name>
</gene>
<dbReference type="Proteomes" id="UP000774570">
    <property type="component" value="Unassembled WGS sequence"/>
</dbReference>
<keyword evidence="4" id="KW-1185">Reference proteome</keyword>
<accession>A0ABS7FR26</accession>
<evidence type="ECO:0000313" key="4">
    <source>
        <dbReference type="Proteomes" id="UP000774570"/>
    </source>
</evidence>
<dbReference type="SUPFAM" id="SSF57625">
    <property type="entry name" value="Invertebrate chitin-binding proteins"/>
    <property type="match status" value="1"/>
</dbReference>
<dbReference type="RefSeq" id="WP_220164156.1">
    <property type="nucleotide sequence ID" value="NZ_JAIBOA010000003.1"/>
</dbReference>
<dbReference type="EMBL" id="JAIBOA010000003">
    <property type="protein sequence ID" value="MBW8481992.1"/>
    <property type="molecule type" value="Genomic_DNA"/>
</dbReference>
<dbReference type="InterPro" id="IPR036508">
    <property type="entry name" value="Chitin-bd_dom_sf"/>
</dbReference>
<dbReference type="SMART" id="SM00494">
    <property type="entry name" value="ChtBD2"/>
    <property type="match status" value="1"/>
</dbReference>
<dbReference type="Gene3D" id="2.170.140.10">
    <property type="entry name" value="Chitin binding domain"/>
    <property type="match status" value="1"/>
</dbReference>
<evidence type="ECO:0000256" key="1">
    <source>
        <dbReference type="SAM" id="SignalP"/>
    </source>
</evidence>
<sequence>MRKYTPLLVAAALLAAATPAAAAPPPKPDVLDGPCPPHGSRIDDWVYITDPGDPARFYQCGGDGMLITFQCGAGTVFDRRLAFCDFPERARRT</sequence>
<dbReference type="InterPro" id="IPR002557">
    <property type="entry name" value="Chitin-bd_dom"/>
</dbReference>
<comment type="caution">
    <text evidence="3">The sequence shown here is derived from an EMBL/GenBank/DDBJ whole genome shotgun (WGS) entry which is preliminary data.</text>
</comment>
<reference evidence="3 4" key="1">
    <citation type="submission" date="2021-07" db="EMBL/GenBank/DDBJ databases">
        <title>Actinomadura sp. PM05-2 isolated from lichen.</title>
        <authorList>
            <person name="Somphong A."/>
            <person name="Phongsopitanun W."/>
            <person name="Tanasupawat S."/>
            <person name="Peongsungnone V."/>
        </authorList>
    </citation>
    <scope>NUCLEOTIDE SEQUENCE [LARGE SCALE GENOMIC DNA]</scope>
    <source>
        <strain evidence="3 4">PM05-2</strain>
    </source>
</reference>
<dbReference type="Pfam" id="PF01607">
    <property type="entry name" value="CBM_14"/>
    <property type="match status" value="1"/>
</dbReference>
<evidence type="ECO:0000313" key="3">
    <source>
        <dbReference type="EMBL" id="MBW8481992.1"/>
    </source>
</evidence>
<feature type="signal peptide" evidence="1">
    <location>
        <begin position="1"/>
        <end position="22"/>
    </location>
</feature>
<evidence type="ECO:0000259" key="2">
    <source>
        <dbReference type="PROSITE" id="PS50940"/>
    </source>
</evidence>
<name>A0ABS7FR26_9ACTN</name>
<dbReference type="PROSITE" id="PS50940">
    <property type="entry name" value="CHIT_BIND_II"/>
    <property type="match status" value="1"/>
</dbReference>
<proteinExistence type="predicted"/>
<keyword evidence="1" id="KW-0732">Signal</keyword>
<organism evidence="3 4">
    <name type="scientific">Actinomadura parmotrematis</name>
    <dbReference type="NCBI Taxonomy" id="2864039"/>
    <lineage>
        <taxon>Bacteria</taxon>
        <taxon>Bacillati</taxon>
        <taxon>Actinomycetota</taxon>
        <taxon>Actinomycetes</taxon>
        <taxon>Streptosporangiales</taxon>
        <taxon>Thermomonosporaceae</taxon>
        <taxon>Actinomadura</taxon>
    </lineage>
</organism>